<keyword evidence="2" id="KW-0418">Kinase</keyword>
<dbReference type="Proteomes" id="UP000295444">
    <property type="component" value="Unassembled WGS sequence"/>
</dbReference>
<evidence type="ECO:0000313" key="2">
    <source>
        <dbReference type="EMBL" id="TDQ00927.1"/>
    </source>
</evidence>
<accession>A0A4R6SH52</accession>
<dbReference type="Gene3D" id="3.30.470.20">
    <property type="entry name" value="ATP-grasp fold, B domain"/>
    <property type="match status" value="1"/>
</dbReference>
<dbReference type="InterPro" id="IPR002192">
    <property type="entry name" value="PPDK_AMP/ATP-bd"/>
</dbReference>
<proteinExistence type="predicted"/>
<dbReference type="SUPFAM" id="SSF56059">
    <property type="entry name" value="Glutathione synthetase ATP-binding domain-like"/>
    <property type="match status" value="1"/>
</dbReference>
<protein>
    <submittedName>
        <fullName evidence="2">Pyruvate phosphate dikinase-like enzyme</fullName>
    </submittedName>
</protein>
<dbReference type="GO" id="GO:0005524">
    <property type="term" value="F:ATP binding"/>
    <property type="evidence" value="ECO:0007669"/>
    <property type="project" value="InterPro"/>
</dbReference>
<dbReference type="AlphaFoldDB" id="A0A4R6SH52"/>
<dbReference type="Gene3D" id="3.30.1490.20">
    <property type="entry name" value="ATP-grasp fold, A domain"/>
    <property type="match status" value="1"/>
</dbReference>
<gene>
    <name evidence="2" type="ORF">EV186_102793</name>
</gene>
<dbReference type="RefSeq" id="WP_133849576.1">
    <property type="nucleotide sequence ID" value="NZ_SNXZ01000002.1"/>
</dbReference>
<keyword evidence="2" id="KW-0670">Pyruvate</keyword>
<dbReference type="GO" id="GO:0016301">
    <property type="term" value="F:kinase activity"/>
    <property type="evidence" value="ECO:0007669"/>
    <property type="project" value="UniProtKB-KW"/>
</dbReference>
<name>A0A4R6SH52_LABRH</name>
<dbReference type="Pfam" id="PF01326">
    <property type="entry name" value="PPDK_N"/>
    <property type="match status" value="1"/>
</dbReference>
<sequence>MTLSSSPSGSPAVTPALSGPRLTPAEFSRLATTVAGYPYVKLVLDRTTSTVHLIDGALGMLHVQYVAESILGMTRAELARNLDAFNDSVYRADDRRFLLGTLALHERDERFFSLETVEVDTMDAAMLLEFYGTVRALVDASVPVLLKPANHQQEAYLADADVPLILAHELYSTAPYVPLNPGTVTGRLRVFASESDYRRAAEPVRWHDILVMSRMPDDIPRVSGLVNAEHTTPLSHTNVLAAGWGIPNAIQLGALTDLAALDGQWVELTVDPAAAELAVRPVERPESVGDTPPWTATRVDLHKPDLAAAHIAALDTLRASDAHRFGTKAANLGELTHVVRAGSPNWLGFYQAPRPPRADLLGYLARRLGVTTTDVAELSEVALRTVKEHVVVPRGIALPFALQQRFLESSPAIQQAIGKLKMALALGGPVDELCGELGALIRDTPLPADLRALVEDAIARHFAGVDRVVVRSSSNAEDLIGFSAAGIYESVPHVDSVDAVIAAVKRVWSSLVATRGVLLRAEAGLGLDDCFMGVVIQEQLAAPLGGVMVTANPVEPKDFRNVLMNMARNSVDDVVSGTREPLQHLYNTMEGGSRTVALGAEKSDVDDSTKATLGLLALVGRLLQAHFAETTDGACGGADLPVDVEWLVDGDTIVLLQCRPYQLAA</sequence>
<organism evidence="2 3">
    <name type="scientific">Labedaea rhizosphaerae</name>
    <dbReference type="NCBI Taxonomy" id="598644"/>
    <lineage>
        <taxon>Bacteria</taxon>
        <taxon>Bacillati</taxon>
        <taxon>Actinomycetota</taxon>
        <taxon>Actinomycetes</taxon>
        <taxon>Pseudonocardiales</taxon>
        <taxon>Pseudonocardiaceae</taxon>
        <taxon>Labedaea</taxon>
    </lineage>
</organism>
<dbReference type="EMBL" id="SNXZ01000002">
    <property type="protein sequence ID" value="TDQ00927.1"/>
    <property type="molecule type" value="Genomic_DNA"/>
</dbReference>
<dbReference type="InterPro" id="IPR013815">
    <property type="entry name" value="ATP_grasp_subdomain_1"/>
</dbReference>
<evidence type="ECO:0000313" key="3">
    <source>
        <dbReference type="Proteomes" id="UP000295444"/>
    </source>
</evidence>
<comment type="caution">
    <text evidence="2">The sequence shown here is derived from an EMBL/GenBank/DDBJ whole genome shotgun (WGS) entry which is preliminary data.</text>
</comment>
<reference evidence="2 3" key="1">
    <citation type="submission" date="2019-03" db="EMBL/GenBank/DDBJ databases">
        <title>Genomic Encyclopedia of Type Strains, Phase IV (KMG-IV): sequencing the most valuable type-strain genomes for metagenomic binning, comparative biology and taxonomic classification.</title>
        <authorList>
            <person name="Goeker M."/>
        </authorList>
    </citation>
    <scope>NUCLEOTIDE SEQUENCE [LARGE SCALE GENOMIC DNA]</scope>
    <source>
        <strain evidence="2 3">DSM 45361</strain>
    </source>
</reference>
<dbReference type="PANTHER" id="PTHR47453:SF1">
    <property type="entry name" value="PHOSPHOGLUCAN, WATER DIKINASE, CHLOROPLASTIC"/>
    <property type="match status" value="1"/>
</dbReference>
<keyword evidence="2" id="KW-0808">Transferase</keyword>
<dbReference type="PANTHER" id="PTHR47453">
    <property type="entry name" value="PHOSPHOGLUCAN, WATER DIKINASE, CHLOROPLASTIC"/>
    <property type="match status" value="1"/>
</dbReference>
<evidence type="ECO:0000259" key="1">
    <source>
        <dbReference type="Pfam" id="PF01326"/>
    </source>
</evidence>
<dbReference type="Gene3D" id="3.50.30.10">
    <property type="entry name" value="Phosphohistidine domain"/>
    <property type="match status" value="1"/>
</dbReference>
<feature type="domain" description="Pyruvate phosphate dikinase AMP/ATP-binding" evidence="1">
    <location>
        <begin position="378"/>
        <end position="662"/>
    </location>
</feature>
<dbReference type="OrthoDB" id="1108665at2"/>
<keyword evidence="3" id="KW-1185">Reference proteome</keyword>